<reference evidence="2 3" key="1">
    <citation type="submission" date="2020-08" db="EMBL/GenBank/DDBJ databases">
        <title>Complete Genome Sequence of Effusibacillus dendaii Strain skT53, Isolated from Farmland soil.</title>
        <authorList>
            <person name="Konishi T."/>
            <person name="Kawasaki H."/>
        </authorList>
    </citation>
    <scope>NUCLEOTIDE SEQUENCE [LARGE SCALE GENOMIC DNA]</scope>
    <source>
        <strain evidence="3">skT53</strain>
    </source>
</reference>
<keyword evidence="3" id="KW-1185">Reference proteome</keyword>
<evidence type="ECO:0000313" key="3">
    <source>
        <dbReference type="Proteomes" id="UP000593802"/>
    </source>
</evidence>
<gene>
    <name evidence="2" type="ORF">skT53_27240</name>
</gene>
<feature type="signal peptide" evidence="1">
    <location>
        <begin position="1"/>
        <end position="22"/>
    </location>
</feature>
<evidence type="ECO:0000313" key="2">
    <source>
        <dbReference type="EMBL" id="BCJ87739.1"/>
    </source>
</evidence>
<dbReference type="Proteomes" id="UP000593802">
    <property type="component" value="Chromosome"/>
</dbReference>
<dbReference type="Gene3D" id="3.30.2030.10">
    <property type="entry name" value="YwmB-like"/>
    <property type="match status" value="1"/>
</dbReference>
<dbReference type="EMBL" id="AP023366">
    <property type="protein sequence ID" value="BCJ87739.1"/>
    <property type="molecule type" value="Genomic_DNA"/>
</dbReference>
<keyword evidence="1" id="KW-0732">Signal</keyword>
<evidence type="ECO:0008006" key="4">
    <source>
        <dbReference type="Google" id="ProtNLM"/>
    </source>
</evidence>
<feature type="chain" id="PRO_5039366956" description="TATA-box binding protein" evidence="1">
    <location>
        <begin position="23"/>
        <end position="252"/>
    </location>
</feature>
<dbReference type="InterPro" id="IPR036209">
    <property type="entry name" value="YwmB-like_sf"/>
</dbReference>
<dbReference type="KEGG" id="eff:skT53_27240"/>
<organism evidence="2 3">
    <name type="scientific">Effusibacillus dendaii</name>
    <dbReference type="NCBI Taxonomy" id="2743772"/>
    <lineage>
        <taxon>Bacteria</taxon>
        <taxon>Bacillati</taxon>
        <taxon>Bacillota</taxon>
        <taxon>Bacilli</taxon>
        <taxon>Bacillales</taxon>
        <taxon>Alicyclobacillaceae</taxon>
        <taxon>Effusibacillus</taxon>
    </lineage>
</organism>
<dbReference type="InterPro" id="IPR014794">
    <property type="entry name" value="DUF1779"/>
</dbReference>
<dbReference type="Pfam" id="PF08680">
    <property type="entry name" value="DUF1779"/>
    <property type="match status" value="1"/>
</dbReference>
<accession>A0A7I8DFL6</accession>
<protein>
    <recommendedName>
        <fullName evidence="4">TATA-box binding protein</fullName>
    </recommendedName>
</protein>
<name>A0A7I8DFL6_9BACL</name>
<proteinExistence type="predicted"/>
<sequence length="252" mass="28316">MKRWTVLLLTLFVFLGTAAALPADSLAGRDMQPDEMLIRAFQISGAKLEGYEVHNWSILNDKVMDMGQLAEMADRLNKTIQIQDSVAEQREDSEKRTYQINGNWGGQTQTSLLLTSIKIKNQKPSTVMVIKIKGETNRLQDIGQSVEKVKNTVNRIGATAHISTCIKGFFNDRIETNNRDMLVQQVFAAVQASEIEGIHTQSLTSVSGRSYLVKDTITTGKQQMNLQIAVYPDEYRNETRFLIGSPIITIEY</sequence>
<dbReference type="AlphaFoldDB" id="A0A7I8DFL6"/>
<evidence type="ECO:0000256" key="1">
    <source>
        <dbReference type="SAM" id="SignalP"/>
    </source>
</evidence>
<dbReference type="SUPFAM" id="SSF143842">
    <property type="entry name" value="YwmB-like"/>
    <property type="match status" value="1"/>
</dbReference>
<dbReference type="RefSeq" id="WP_200758039.1">
    <property type="nucleotide sequence ID" value="NZ_AP023366.1"/>
</dbReference>
<dbReference type="Gene3D" id="3.30.360.40">
    <property type="entry name" value="YwmB-like"/>
    <property type="match status" value="1"/>
</dbReference>